<reference evidence="1" key="1">
    <citation type="submission" date="2022-12" db="EMBL/GenBank/DDBJ databases">
        <authorList>
            <person name="Webb A."/>
        </authorList>
    </citation>
    <scope>NUCLEOTIDE SEQUENCE</scope>
    <source>
        <strain evidence="1">Pf2</strain>
    </source>
</reference>
<evidence type="ECO:0000313" key="1">
    <source>
        <dbReference type="EMBL" id="CAI5737831.1"/>
    </source>
</evidence>
<accession>A0AAV0ULU7</accession>
<dbReference type="Proteomes" id="UP001159659">
    <property type="component" value="Unassembled WGS sequence"/>
</dbReference>
<evidence type="ECO:0000313" key="2">
    <source>
        <dbReference type="Proteomes" id="UP001159659"/>
    </source>
</evidence>
<name>A0AAV0ULU7_9STRA</name>
<sequence>MQLSPRALVQYLRADRGLQTGHQHPRTRTDWLRTALDGYGFALALDLFMRKAVYTEPHHSRTKPADDVTSMGGTDPCTCQHCISNAVQHTLKHGSVPPPSVGYENALYNKVRCRLRCPTHALPP</sequence>
<protein>
    <submittedName>
        <fullName evidence="1">Uncharacterized protein</fullName>
    </submittedName>
</protein>
<dbReference type="AlphaFoldDB" id="A0AAV0ULU7"/>
<organism evidence="1 2">
    <name type="scientific">Peronospora farinosa</name>
    <dbReference type="NCBI Taxonomy" id="134698"/>
    <lineage>
        <taxon>Eukaryota</taxon>
        <taxon>Sar</taxon>
        <taxon>Stramenopiles</taxon>
        <taxon>Oomycota</taxon>
        <taxon>Peronosporomycetes</taxon>
        <taxon>Peronosporales</taxon>
        <taxon>Peronosporaceae</taxon>
        <taxon>Peronospora</taxon>
    </lineage>
</organism>
<gene>
    <name evidence="1" type="ORF">PFR002_LOCUS8482</name>
</gene>
<proteinExistence type="predicted"/>
<comment type="caution">
    <text evidence="1">The sequence shown here is derived from an EMBL/GenBank/DDBJ whole genome shotgun (WGS) entry which is preliminary data.</text>
</comment>
<dbReference type="EMBL" id="CANTFK010000985">
    <property type="protein sequence ID" value="CAI5737831.1"/>
    <property type="molecule type" value="Genomic_DNA"/>
</dbReference>